<gene>
    <name evidence="1" type="primary">Cnig_chr_IV.g14501</name>
    <name evidence="1" type="ORF">B9Z55_014501</name>
</gene>
<organism evidence="1 2">
    <name type="scientific">Caenorhabditis nigoni</name>
    <dbReference type="NCBI Taxonomy" id="1611254"/>
    <lineage>
        <taxon>Eukaryota</taxon>
        <taxon>Metazoa</taxon>
        <taxon>Ecdysozoa</taxon>
        <taxon>Nematoda</taxon>
        <taxon>Chromadorea</taxon>
        <taxon>Rhabditida</taxon>
        <taxon>Rhabditina</taxon>
        <taxon>Rhabditomorpha</taxon>
        <taxon>Rhabditoidea</taxon>
        <taxon>Rhabditidae</taxon>
        <taxon>Peloderinae</taxon>
        <taxon>Caenorhabditis</taxon>
    </lineage>
</organism>
<dbReference type="EMBL" id="PDUG01000004">
    <property type="protein sequence ID" value="PIC35016.1"/>
    <property type="molecule type" value="Genomic_DNA"/>
</dbReference>
<dbReference type="AlphaFoldDB" id="A0A2G5U6Y3"/>
<proteinExistence type="predicted"/>
<protein>
    <submittedName>
        <fullName evidence="1">Uncharacterized protein</fullName>
    </submittedName>
</protein>
<dbReference type="Proteomes" id="UP000230233">
    <property type="component" value="Chromosome IV"/>
</dbReference>
<evidence type="ECO:0000313" key="1">
    <source>
        <dbReference type="EMBL" id="PIC35016.1"/>
    </source>
</evidence>
<name>A0A2G5U6Y3_9PELO</name>
<reference evidence="2" key="1">
    <citation type="submission" date="2017-10" db="EMBL/GenBank/DDBJ databases">
        <title>Rapid genome shrinkage in a self-fertile nematode reveals novel sperm competition proteins.</title>
        <authorList>
            <person name="Yin D."/>
            <person name="Schwarz E.M."/>
            <person name="Thomas C.G."/>
            <person name="Felde R.L."/>
            <person name="Korf I.F."/>
            <person name="Cutter A.D."/>
            <person name="Schartner C.M."/>
            <person name="Ralston E.J."/>
            <person name="Meyer B.J."/>
            <person name="Haag E.S."/>
        </authorList>
    </citation>
    <scope>NUCLEOTIDE SEQUENCE [LARGE SCALE GENOMIC DNA]</scope>
    <source>
        <strain evidence="2">JU1422</strain>
    </source>
</reference>
<evidence type="ECO:0000313" key="2">
    <source>
        <dbReference type="Proteomes" id="UP000230233"/>
    </source>
</evidence>
<sequence>MCVDKYLVGDPNHIYIIILKKCFRPERLMLWTQSRTTYQLPSLPDANSSDATCCEAAALDEGESDVRPEASS</sequence>
<accession>A0A2G5U6Y3</accession>
<keyword evidence="2" id="KW-1185">Reference proteome</keyword>
<comment type="caution">
    <text evidence="1">The sequence shown here is derived from an EMBL/GenBank/DDBJ whole genome shotgun (WGS) entry which is preliminary data.</text>
</comment>